<feature type="compositionally biased region" description="Basic and acidic residues" evidence="4">
    <location>
        <begin position="62"/>
        <end position="77"/>
    </location>
</feature>
<feature type="repeat" description="ANK" evidence="3">
    <location>
        <begin position="877"/>
        <end position="909"/>
    </location>
</feature>
<evidence type="ECO:0000313" key="6">
    <source>
        <dbReference type="Proteomes" id="UP000279307"/>
    </source>
</evidence>
<feature type="repeat" description="ANK" evidence="3">
    <location>
        <begin position="1011"/>
        <end position="1034"/>
    </location>
</feature>
<dbReference type="InterPro" id="IPR002110">
    <property type="entry name" value="Ankyrin_rpt"/>
</dbReference>
<feature type="repeat" description="ANK" evidence="3">
    <location>
        <begin position="944"/>
        <end position="976"/>
    </location>
</feature>
<evidence type="ECO:0000256" key="2">
    <source>
        <dbReference type="ARBA" id="ARBA00023043"/>
    </source>
</evidence>
<dbReference type="Pfam" id="PF13637">
    <property type="entry name" value="Ank_4"/>
    <property type="match status" value="1"/>
</dbReference>
<dbReference type="OrthoDB" id="7616244at2759"/>
<proteinExistence type="predicted"/>
<reference evidence="5 6" key="1">
    <citation type="journal article" date="2018" name="Genome Res.">
        <title>The genomic architecture and molecular evolution of ant odorant receptors.</title>
        <authorList>
            <person name="McKenzie S.K."/>
            <person name="Kronauer D.J.C."/>
        </authorList>
    </citation>
    <scope>NUCLEOTIDE SEQUENCE [LARGE SCALE GENOMIC DNA]</scope>
    <source>
        <strain evidence="5">Clonal line C1</strain>
    </source>
</reference>
<evidence type="ECO:0000256" key="3">
    <source>
        <dbReference type="PROSITE-ProRule" id="PRU00023"/>
    </source>
</evidence>
<dbReference type="PANTHER" id="PTHR24171:SF8">
    <property type="entry name" value="BRCA1-ASSOCIATED RING DOMAIN PROTEIN 1"/>
    <property type="match status" value="1"/>
</dbReference>
<protein>
    <submittedName>
        <fullName evidence="5">Uncharacterized protein</fullName>
    </submittedName>
</protein>
<dbReference type="Pfam" id="PF00023">
    <property type="entry name" value="Ank"/>
    <property type="match status" value="1"/>
</dbReference>
<dbReference type="PROSITE" id="PS50088">
    <property type="entry name" value="ANK_REPEAT"/>
    <property type="match status" value="8"/>
</dbReference>
<evidence type="ECO:0000256" key="4">
    <source>
        <dbReference type="SAM" id="MobiDB-lite"/>
    </source>
</evidence>
<dbReference type="Proteomes" id="UP000279307">
    <property type="component" value="Chromosome 9"/>
</dbReference>
<dbReference type="Pfam" id="PF12796">
    <property type="entry name" value="Ank_2"/>
    <property type="match status" value="2"/>
</dbReference>
<dbReference type="PROSITE" id="PS50297">
    <property type="entry name" value="ANK_REP_REGION"/>
    <property type="match status" value="8"/>
</dbReference>
<feature type="repeat" description="ANK" evidence="3">
    <location>
        <begin position="810"/>
        <end position="843"/>
    </location>
</feature>
<feature type="repeat" description="ANK" evidence="3">
    <location>
        <begin position="844"/>
        <end position="876"/>
    </location>
</feature>
<dbReference type="Gene3D" id="1.25.40.20">
    <property type="entry name" value="Ankyrin repeat-containing domain"/>
    <property type="match status" value="3"/>
</dbReference>
<comment type="caution">
    <text evidence="5">The sequence shown here is derived from an EMBL/GenBank/DDBJ whole genome shotgun (WGS) entry which is preliminary data.</text>
</comment>
<keyword evidence="2 3" id="KW-0040">ANK repeat</keyword>
<dbReference type="PANTHER" id="PTHR24171">
    <property type="entry name" value="ANKYRIN REPEAT DOMAIN-CONTAINING PROTEIN 39-RELATED"/>
    <property type="match status" value="1"/>
</dbReference>
<gene>
    <name evidence="5" type="ORF">DMN91_008654</name>
</gene>
<name>A0A3L8DEG1_OOCBI</name>
<dbReference type="SUPFAM" id="SSF48403">
    <property type="entry name" value="Ankyrin repeat"/>
    <property type="match status" value="1"/>
</dbReference>
<sequence>MDIDNQSEDEEIKKNSSKDMNNSILQKEDGDTAHSMNIKPQVIVDHHKSSSSSSRKKHTDKRSHGDKKESKSCLQKGKDRLEEEYKHHRHVDENLEEYSHVSEQQQISSSQENEQFLSRLYTSKQEFLKEYRQLYLGTAKAEELYLLILTKLKKAIAEGNINTFKKLSNLIDYIKDTEDQITLRSYYVHDNNPIKNTNVVILACKHNKLELLECLFGSDNRILYNLSIDITRTNILPDDRDEECHNAFYYAIRAGNIELLNTLISKWPGNYFAVHLEELDTILSKAYEELNLKNVSLSDKMAIFVENKLLDLRFFSNASKRDQRFKTNLNNIRERIELVLQNISLLKRDYFNAEKVDERFLFVAKFIAANIHILKRQLKSTYDRLPWEEIEFCLVSFISSHIKRQEINLFYCSTLNKSKILTYLENFAKKVEEYIIKGNSVNIADLPTLKREKVIAEIINSYPPFEELYNDYQQIRDIQSLTKISDHIKLALSVNCKEREGQLIITRVLQIIGEHLKNTLESPKLSNTTTELLLLSLPKYTRSIIIDLRNSLSHASLFQRTEIAENKDVNFFIVLATVELEKMISENENFKMIEHGKLETIIKDLSDNITDKTTYEKELFNTINNIINPAVPVYKSDEKLQAVVEMLVLDIMSILELKNSLENNLLFLDENIPLLNGRCLRNHLVHDNALVDILLSDPSKTVVLNATKLIEENIIGSNKKIGKSVSNNPSKLREKYNQGLVTITNQKRLFDALQEGNFEILKDCLREGADINARNIDLWTTLHFAAKGPNLEVIKFLLDQNLSLNVKDINGRSPLHIAAAHGRTNIVDFFLKKAGLYVDDTDNKNKTPLHIAAQNGHKDTVEILLENEANTFNQDVTGLSPLHYAIKNNHIDVAKILLARDRNVDINETTGGFTPLHEAAEYGHLELVNFLLEYGANSNARSDNDRTPIHGAALNGHLEIVNTLILKGADVNSKLIDGCTPLHYAVENGHEKVVSILLKHGANINAVDKTYNNTALHYAAKERHEEIVKTLLKH</sequence>
<dbReference type="SMART" id="SM00248">
    <property type="entry name" value="ANK"/>
    <property type="match status" value="11"/>
</dbReference>
<feature type="repeat" description="ANK" evidence="3">
    <location>
        <begin position="777"/>
        <end position="809"/>
    </location>
</feature>
<dbReference type="InterPro" id="IPR036770">
    <property type="entry name" value="Ankyrin_rpt-contain_sf"/>
</dbReference>
<feature type="repeat" description="ANK" evidence="3">
    <location>
        <begin position="977"/>
        <end position="1009"/>
    </location>
</feature>
<keyword evidence="1" id="KW-0677">Repeat</keyword>
<organism evidence="5 6">
    <name type="scientific">Ooceraea biroi</name>
    <name type="common">Clonal raider ant</name>
    <name type="synonym">Cerapachys biroi</name>
    <dbReference type="NCBI Taxonomy" id="2015173"/>
    <lineage>
        <taxon>Eukaryota</taxon>
        <taxon>Metazoa</taxon>
        <taxon>Ecdysozoa</taxon>
        <taxon>Arthropoda</taxon>
        <taxon>Hexapoda</taxon>
        <taxon>Insecta</taxon>
        <taxon>Pterygota</taxon>
        <taxon>Neoptera</taxon>
        <taxon>Endopterygota</taxon>
        <taxon>Hymenoptera</taxon>
        <taxon>Apocrita</taxon>
        <taxon>Aculeata</taxon>
        <taxon>Formicoidea</taxon>
        <taxon>Formicidae</taxon>
        <taxon>Dorylinae</taxon>
        <taxon>Ooceraea</taxon>
    </lineage>
</organism>
<feature type="region of interest" description="Disordered" evidence="4">
    <location>
        <begin position="1"/>
        <end position="77"/>
    </location>
</feature>
<dbReference type="PRINTS" id="PR01415">
    <property type="entry name" value="ANKYRIN"/>
</dbReference>
<accession>A0A3L8DEG1</accession>
<evidence type="ECO:0000313" key="5">
    <source>
        <dbReference type="EMBL" id="RLU18298.1"/>
    </source>
</evidence>
<dbReference type="EMBL" id="QOIP01000009">
    <property type="protein sequence ID" value="RLU18298.1"/>
    <property type="molecule type" value="Genomic_DNA"/>
</dbReference>
<feature type="repeat" description="ANK" evidence="3">
    <location>
        <begin position="911"/>
        <end position="943"/>
    </location>
</feature>
<evidence type="ECO:0000256" key="1">
    <source>
        <dbReference type="ARBA" id="ARBA00022737"/>
    </source>
</evidence>
<dbReference type="AlphaFoldDB" id="A0A3L8DEG1"/>
<feature type="compositionally biased region" description="Acidic residues" evidence="4">
    <location>
        <begin position="1"/>
        <end position="10"/>
    </location>
</feature>